<evidence type="ECO:0000313" key="2">
    <source>
        <dbReference type="EMBL" id="QVT78193.1"/>
    </source>
</evidence>
<feature type="domain" description="Methyltransferase type 11" evidence="1">
    <location>
        <begin position="59"/>
        <end position="155"/>
    </location>
</feature>
<keyword evidence="2" id="KW-0808">Transferase</keyword>
<dbReference type="Proteomes" id="UP000679307">
    <property type="component" value="Chromosome"/>
</dbReference>
<reference evidence="2 3" key="1">
    <citation type="submission" date="2021-05" db="EMBL/GenBank/DDBJ databases">
        <title>Complete genome of Nocardioides aquaticus KCTC 9944T isolated from meromictic and hypersaline Ekho Lake, Antarctica.</title>
        <authorList>
            <person name="Hwang K."/>
            <person name="Kim K.M."/>
            <person name="Choe H."/>
        </authorList>
    </citation>
    <scope>NUCLEOTIDE SEQUENCE [LARGE SCALE GENOMIC DNA]</scope>
    <source>
        <strain evidence="2 3">KCTC 9944</strain>
    </source>
</reference>
<dbReference type="EC" id="2.1.1.315" evidence="2"/>
<dbReference type="PANTHER" id="PTHR43591:SF99">
    <property type="entry name" value="OS06G0646000 PROTEIN"/>
    <property type="match status" value="1"/>
</dbReference>
<keyword evidence="2" id="KW-0489">Methyltransferase</keyword>
<dbReference type="RefSeq" id="WP_214057809.1">
    <property type="nucleotide sequence ID" value="NZ_CP075371.1"/>
</dbReference>
<accession>A0ABX8ECK1</accession>
<protein>
    <submittedName>
        <fullName evidence="2">27-O-demethylrifamycin SV methyltransferase</fullName>
        <ecNumber evidence="2">2.1.1.315</ecNumber>
    </submittedName>
</protein>
<sequence>MKIVGGWSEDPLWAHVYDWMVEHPVAGGAAFRAGLGSPLRLLHEATYELGILPAGTRVLDVPCGGGVGLRGVRPGQGLDYLAVDVSEAMLRRTREAAHARGVGDQVTTVRADVGALPYPDGHVDRVLTLTGLHCFPDPAAAVAEMARVLRPGGVLTGSTVLEEAGPRWWPMRVGGRLGGILGPGVTAAQVRDLLAAHGMVDVDLQVTGALGYVRARRDDAPGQPR</sequence>
<dbReference type="PANTHER" id="PTHR43591">
    <property type="entry name" value="METHYLTRANSFERASE"/>
    <property type="match status" value="1"/>
</dbReference>
<dbReference type="GO" id="GO:0008168">
    <property type="term" value="F:methyltransferase activity"/>
    <property type="evidence" value="ECO:0007669"/>
    <property type="project" value="UniProtKB-KW"/>
</dbReference>
<gene>
    <name evidence="2" type="ORF">ENKNEFLB_00566</name>
</gene>
<organism evidence="2 3">
    <name type="scientific">Nocardioides aquaticus</name>
    <dbReference type="NCBI Taxonomy" id="160826"/>
    <lineage>
        <taxon>Bacteria</taxon>
        <taxon>Bacillati</taxon>
        <taxon>Actinomycetota</taxon>
        <taxon>Actinomycetes</taxon>
        <taxon>Propionibacteriales</taxon>
        <taxon>Nocardioidaceae</taxon>
        <taxon>Nocardioides</taxon>
    </lineage>
</organism>
<dbReference type="Pfam" id="PF08241">
    <property type="entry name" value="Methyltransf_11"/>
    <property type="match status" value="1"/>
</dbReference>
<dbReference type="Gene3D" id="3.40.50.150">
    <property type="entry name" value="Vaccinia Virus protein VP39"/>
    <property type="match status" value="1"/>
</dbReference>
<evidence type="ECO:0000313" key="3">
    <source>
        <dbReference type="Proteomes" id="UP000679307"/>
    </source>
</evidence>
<dbReference type="CDD" id="cd02440">
    <property type="entry name" value="AdoMet_MTases"/>
    <property type="match status" value="1"/>
</dbReference>
<name>A0ABX8ECK1_9ACTN</name>
<evidence type="ECO:0000259" key="1">
    <source>
        <dbReference type="Pfam" id="PF08241"/>
    </source>
</evidence>
<dbReference type="InterPro" id="IPR013216">
    <property type="entry name" value="Methyltransf_11"/>
</dbReference>
<dbReference type="InterPro" id="IPR029063">
    <property type="entry name" value="SAM-dependent_MTases_sf"/>
</dbReference>
<keyword evidence="3" id="KW-1185">Reference proteome</keyword>
<dbReference type="EMBL" id="CP075371">
    <property type="protein sequence ID" value="QVT78193.1"/>
    <property type="molecule type" value="Genomic_DNA"/>
</dbReference>
<proteinExistence type="predicted"/>
<dbReference type="SUPFAM" id="SSF53335">
    <property type="entry name" value="S-adenosyl-L-methionine-dependent methyltransferases"/>
    <property type="match status" value="1"/>
</dbReference>
<dbReference type="GO" id="GO:0032259">
    <property type="term" value="P:methylation"/>
    <property type="evidence" value="ECO:0007669"/>
    <property type="project" value="UniProtKB-KW"/>
</dbReference>